<accession>A0A2H3BMD7</accession>
<name>A0A2H3BMD7_9AGAR</name>
<dbReference type="AlphaFoldDB" id="A0A2H3BMD7"/>
<gene>
    <name evidence="1" type="ORF">ARMSODRAFT_1017604</name>
</gene>
<dbReference type="Proteomes" id="UP000218334">
    <property type="component" value="Unassembled WGS sequence"/>
</dbReference>
<protein>
    <submittedName>
        <fullName evidence="1">Uncharacterized protein</fullName>
    </submittedName>
</protein>
<sequence length="79" mass="8384">MASECKLAAPSIDDQLPPKTGRTYTVIGGAELLGGRSYCSCSDAEKTRSASVYNFPFAFQSLPVLLAADYSSANECIDI</sequence>
<organism evidence="1 2">
    <name type="scientific">Armillaria solidipes</name>
    <dbReference type="NCBI Taxonomy" id="1076256"/>
    <lineage>
        <taxon>Eukaryota</taxon>
        <taxon>Fungi</taxon>
        <taxon>Dikarya</taxon>
        <taxon>Basidiomycota</taxon>
        <taxon>Agaricomycotina</taxon>
        <taxon>Agaricomycetes</taxon>
        <taxon>Agaricomycetidae</taxon>
        <taxon>Agaricales</taxon>
        <taxon>Marasmiineae</taxon>
        <taxon>Physalacriaceae</taxon>
        <taxon>Armillaria</taxon>
    </lineage>
</organism>
<evidence type="ECO:0000313" key="2">
    <source>
        <dbReference type="Proteomes" id="UP000218334"/>
    </source>
</evidence>
<proteinExistence type="predicted"/>
<evidence type="ECO:0000313" key="1">
    <source>
        <dbReference type="EMBL" id="PBK70820.1"/>
    </source>
</evidence>
<dbReference type="EMBL" id="KZ293425">
    <property type="protein sequence ID" value="PBK70820.1"/>
    <property type="molecule type" value="Genomic_DNA"/>
</dbReference>
<reference evidence="2" key="1">
    <citation type="journal article" date="2017" name="Nat. Ecol. Evol.">
        <title>Genome expansion and lineage-specific genetic innovations in the forest pathogenic fungi Armillaria.</title>
        <authorList>
            <person name="Sipos G."/>
            <person name="Prasanna A.N."/>
            <person name="Walter M.C."/>
            <person name="O'Connor E."/>
            <person name="Balint B."/>
            <person name="Krizsan K."/>
            <person name="Kiss B."/>
            <person name="Hess J."/>
            <person name="Varga T."/>
            <person name="Slot J."/>
            <person name="Riley R."/>
            <person name="Boka B."/>
            <person name="Rigling D."/>
            <person name="Barry K."/>
            <person name="Lee J."/>
            <person name="Mihaltcheva S."/>
            <person name="LaButti K."/>
            <person name="Lipzen A."/>
            <person name="Waldron R."/>
            <person name="Moloney N.M."/>
            <person name="Sperisen C."/>
            <person name="Kredics L."/>
            <person name="Vagvoelgyi C."/>
            <person name="Patrignani A."/>
            <person name="Fitzpatrick D."/>
            <person name="Nagy I."/>
            <person name="Doyle S."/>
            <person name="Anderson J.B."/>
            <person name="Grigoriev I.V."/>
            <person name="Gueldener U."/>
            <person name="Muensterkoetter M."/>
            <person name="Nagy L.G."/>
        </authorList>
    </citation>
    <scope>NUCLEOTIDE SEQUENCE [LARGE SCALE GENOMIC DNA]</scope>
    <source>
        <strain evidence="2">28-4</strain>
    </source>
</reference>
<keyword evidence="2" id="KW-1185">Reference proteome</keyword>